<dbReference type="Gene3D" id="3.10.690.10">
    <property type="entry name" value="Bifunctional nuclease domain"/>
    <property type="match status" value="1"/>
</dbReference>
<dbReference type="HOGENOM" id="CLU_050306_0_0_1"/>
<dbReference type="GO" id="GO:0030891">
    <property type="term" value="C:VCB complex"/>
    <property type="evidence" value="ECO:0007669"/>
    <property type="project" value="TreeGrafter"/>
</dbReference>
<feature type="region of interest" description="Disordered" evidence="4">
    <location>
        <begin position="1"/>
        <end position="51"/>
    </location>
</feature>
<feature type="domain" description="BFN" evidence="5">
    <location>
        <begin position="140"/>
        <end position="275"/>
    </location>
</feature>
<protein>
    <recommendedName>
        <fullName evidence="5">BFN domain-containing protein</fullName>
    </recommendedName>
</protein>
<sequence length="343" mass="37607">MSQRKCTKGQKRKVGHLSPTASPSLSGGSSPDKAKAFSSAPTDPHSRSPGEVEKIIYPHLTRAARAAVDGSLLLLFFPRAGVRVASSIAPRRAARTPGGRAGLERGRDDLTPPSIGIESKVRSGAEGYVIKMRDGKNLRCVHNNSQGRNIPESAPQPAIVLRIEDGSETLLPIIVLEMPSVLLMAAIRNVHIARPTIYQVVKEMIDKMGYEVKLVRINKRIQEAYCAELFLTKVGDHTESITFDLRPSDAINIAVRCKVPIQVHRSLAYSDGIRSVEPARMAIAAGMSDGLLFTELDRPDGQPCVEAQEFGLIRNMLIAAVEERYKDAATWRDKLMLLRDTQL</sequence>
<comment type="similarity">
    <text evidence="1">Belongs to the bifunctional nuclease family.</text>
</comment>
<keyword evidence="7" id="KW-1185">Reference proteome</keyword>
<dbReference type="PANTHER" id="PTHR15160">
    <property type="entry name" value="VON HIPPEL-LINDAU PROTEIN"/>
    <property type="match status" value="1"/>
</dbReference>
<evidence type="ECO:0000256" key="3">
    <source>
        <dbReference type="ARBA" id="ARBA00025428"/>
    </source>
</evidence>
<evidence type="ECO:0000259" key="5">
    <source>
        <dbReference type="PROSITE" id="PS51658"/>
    </source>
</evidence>
<feature type="compositionally biased region" description="Polar residues" evidence="4">
    <location>
        <begin position="19"/>
        <end position="29"/>
    </location>
</feature>
<evidence type="ECO:0000256" key="2">
    <source>
        <dbReference type="ARBA" id="ARBA00022722"/>
    </source>
</evidence>
<dbReference type="Gramene" id="ORUFI08G13580.3">
    <property type="protein sequence ID" value="ORUFI08G13580.3"/>
    <property type="gene ID" value="ORUFI08G13580"/>
</dbReference>
<keyword evidence="2" id="KW-0540">Nuclease</keyword>
<dbReference type="EnsemblPlants" id="ORUFI08G13580.3">
    <property type="protein sequence ID" value="ORUFI08G13580.3"/>
    <property type="gene ID" value="ORUFI08G13580"/>
</dbReference>
<dbReference type="SUPFAM" id="SSF103256">
    <property type="entry name" value="Hypothetical protein TM0160"/>
    <property type="match status" value="1"/>
</dbReference>
<feature type="region of interest" description="Disordered" evidence="4">
    <location>
        <begin position="93"/>
        <end position="113"/>
    </location>
</feature>
<name>A0A0E0QHY2_ORYRU</name>
<dbReference type="PANTHER" id="PTHR15160:SF3">
    <property type="entry name" value="BIFUNCTIONAL NUCLEASE 1"/>
    <property type="match status" value="1"/>
</dbReference>
<dbReference type="STRING" id="4529.A0A0E0QHY2"/>
<reference evidence="6" key="2">
    <citation type="submission" date="2015-06" db="UniProtKB">
        <authorList>
            <consortium name="EnsemblPlants"/>
        </authorList>
    </citation>
    <scope>IDENTIFICATION</scope>
</reference>
<dbReference type="AlphaFoldDB" id="A0A0E0QHY2"/>
<keyword evidence="2" id="KW-0378">Hydrolase</keyword>
<evidence type="ECO:0000256" key="1">
    <source>
        <dbReference type="ARBA" id="ARBA00009095"/>
    </source>
</evidence>
<dbReference type="InterPro" id="IPR003729">
    <property type="entry name" value="Bi_nuclease_dom"/>
</dbReference>
<dbReference type="GO" id="GO:0005634">
    <property type="term" value="C:nucleus"/>
    <property type="evidence" value="ECO:0007669"/>
    <property type="project" value="TreeGrafter"/>
</dbReference>
<dbReference type="PROSITE" id="PS51658">
    <property type="entry name" value="BFN"/>
    <property type="match status" value="1"/>
</dbReference>
<comment type="function">
    <text evidence="3">Bifunctional nuclease with both RNase and DNase activities. Involved in basal defense response. Participates in abscisic acid-derived callose deposition following infection by a necrotrophic pathogen.</text>
</comment>
<reference evidence="7" key="1">
    <citation type="submission" date="2013-06" db="EMBL/GenBank/DDBJ databases">
        <authorList>
            <person name="Zhao Q."/>
        </authorList>
    </citation>
    <scope>NUCLEOTIDE SEQUENCE</scope>
    <source>
        <strain evidence="7">cv. W1943</strain>
    </source>
</reference>
<evidence type="ECO:0000313" key="7">
    <source>
        <dbReference type="Proteomes" id="UP000008022"/>
    </source>
</evidence>
<evidence type="ECO:0000256" key="4">
    <source>
        <dbReference type="SAM" id="MobiDB-lite"/>
    </source>
</evidence>
<dbReference type="GO" id="GO:0004518">
    <property type="term" value="F:nuclease activity"/>
    <property type="evidence" value="ECO:0007669"/>
    <property type="project" value="UniProtKB-UniRule"/>
</dbReference>
<accession>A0A0E0QHY2</accession>
<proteinExistence type="inferred from homology"/>
<dbReference type="InterPro" id="IPR036104">
    <property type="entry name" value="BFN_sf"/>
</dbReference>
<dbReference type="Pfam" id="PF02577">
    <property type="entry name" value="BFN_dom"/>
    <property type="match status" value="1"/>
</dbReference>
<dbReference type="eggNOG" id="ENOG502QQ9S">
    <property type="taxonomic scope" value="Eukaryota"/>
</dbReference>
<organism evidence="6 7">
    <name type="scientific">Oryza rufipogon</name>
    <name type="common">Brownbeard rice</name>
    <name type="synonym">Asian wild rice</name>
    <dbReference type="NCBI Taxonomy" id="4529"/>
    <lineage>
        <taxon>Eukaryota</taxon>
        <taxon>Viridiplantae</taxon>
        <taxon>Streptophyta</taxon>
        <taxon>Embryophyta</taxon>
        <taxon>Tracheophyta</taxon>
        <taxon>Spermatophyta</taxon>
        <taxon>Magnoliopsida</taxon>
        <taxon>Liliopsida</taxon>
        <taxon>Poales</taxon>
        <taxon>Poaceae</taxon>
        <taxon>BOP clade</taxon>
        <taxon>Oryzoideae</taxon>
        <taxon>Oryzeae</taxon>
        <taxon>Oryzinae</taxon>
        <taxon>Oryza</taxon>
    </lineage>
</organism>
<dbReference type="GO" id="GO:0016567">
    <property type="term" value="P:protein ubiquitination"/>
    <property type="evidence" value="ECO:0007669"/>
    <property type="project" value="TreeGrafter"/>
</dbReference>
<feature type="compositionally biased region" description="Basic residues" evidence="4">
    <location>
        <begin position="1"/>
        <end position="15"/>
    </location>
</feature>
<evidence type="ECO:0000313" key="6">
    <source>
        <dbReference type="EnsemblPlants" id="ORUFI08G13580.3"/>
    </source>
</evidence>
<dbReference type="Proteomes" id="UP000008022">
    <property type="component" value="Unassembled WGS sequence"/>
</dbReference>